<sequence length="88" mass="9438">MTDTEFAIIGCPKCRRMQVASLLHATKTCACGYKIDLSKAKLLRVCESADEAGELLRSFAAPKNSGFVSASTIGTCSASEFITEKKND</sequence>
<dbReference type="Gene3D" id="3.90.820.10">
    <property type="entry name" value="Structural Genomics, Unknown Function 30-nov-00 1gh9 Mol_id"/>
    <property type="match status" value="1"/>
</dbReference>
<keyword evidence="3" id="KW-1185">Reference proteome</keyword>
<name>A0AAE4MCZ6_9EURY</name>
<dbReference type="AlphaFoldDB" id="A0AAE4MCZ6"/>
<dbReference type="InterPro" id="IPR036304">
    <property type="entry name" value="MTH1184"/>
</dbReference>
<evidence type="ECO:0000313" key="2">
    <source>
        <dbReference type="EMBL" id="MDV0441428.1"/>
    </source>
</evidence>
<dbReference type="RefSeq" id="WP_338093827.1">
    <property type="nucleotide sequence ID" value="NZ_JAWDKA010000003.1"/>
</dbReference>
<feature type="domain" description="DUF1922" evidence="1">
    <location>
        <begin position="8"/>
        <end position="59"/>
    </location>
</feature>
<dbReference type="SUPFAM" id="SSF57821">
    <property type="entry name" value="Hypothetical protein MTH1184"/>
    <property type="match status" value="1"/>
</dbReference>
<proteinExistence type="predicted"/>
<dbReference type="Pfam" id="PF09082">
    <property type="entry name" value="DUF1922"/>
    <property type="match status" value="1"/>
</dbReference>
<accession>A0AAE4MCZ6</accession>
<evidence type="ECO:0000313" key="3">
    <source>
        <dbReference type="Proteomes" id="UP001273136"/>
    </source>
</evidence>
<dbReference type="InterPro" id="IPR015166">
    <property type="entry name" value="DUF1922"/>
</dbReference>
<protein>
    <recommendedName>
        <fullName evidence="1">DUF1922 domain-containing protein</fullName>
    </recommendedName>
</protein>
<dbReference type="Proteomes" id="UP001273136">
    <property type="component" value="Unassembled WGS sequence"/>
</dbReference>
<organism evidence="2 3">
    <name type="scientific">Methanorbis furvi</name>
    <dbReference type="NCBI Taxonomy" id="3028299"/>
    <lineage>
        <taxon>Archaea</taxon>
        <taxon>Methanobacteriati</taxon>
        <taxon>Methanobacteriota</taxon>
        <taxon>Stenosarchaea group</taxon>
        <taxon>Methanomicrobia</taxon>
        <taxon>Methanomicrobiales</taxon>
        <taxon>Methanocorpusculaceae</taxon>
        <taxon>Methanorbis</taxon>
    </lineage>
</organism>
<dbReference type="EMBL" id="JAWDKA010000003">
    <property type="protein sequence ID" value="MDV0441428.1"/>
    <property type="molecule type" value="Genomic_DNA"/>
</dbReference>
<gene>
    <name evidence="2" type="ORF">McpAg1_06140</name>
</gene>
<evidence type="ECO:0000259" key="1">
    <source>
        <dbReference type="Pfam" id="PF09082"/>
    </source>
</evidence>
<reference evidence="2" key="1">
    <citation type="submission" date="2023-06" db="EMBL/GenBank/DDBJ databases">
        <title>Genome sequence of Methancorpusculaceae sp. Ag1.</title>
        <authorList>
            <person name="Protasov E."/>
            <person name="Platt K."/>
            <person name="Poehlein A."/>
            <person name="Daniel R."/>
            <person name="Brune A."/>
        </authorList>
    </citation>
    <scope>NUCLEOTIDE SEQUENCE</scope>
    <source>
        <strain evidence="2">Ag1</strain>
    </source>
</reference>
<comment type="caution">
    <text evidence="2">The sequence shown here is derived from an EMBL/GenBank/DDBJ whole genome shotgun (WGS) entry which is preliminary data.</text>
</comment>